<dbReference type="EMBL" id="JACVVK020000093">
    <property type="protein sequence ID" value="KAK7493410.1"/>
    <property type="molecule type" value="Genomic_DNA"/>
</dbReference>
<evidence type="ECO:0000313" key="1">
    <source>
        <dbReference type="EMBL" id="KAK7493410.1"/>
    </source>
</evidence>
<dbReference type="Proteomes" id="UP001519460">
    <property type="component" value="Unassembled WGS sequence"/>
</dbReference>
<reference evidence="1 2" key="1">
    <citation type="journal article" date="2023" name="Sci. Data">
        <title>Genome assembly of the Korean intertidal mud-creeper Batillaria attramentaria.</title>
        <authorList>
            <person name="Patra A.K."/>
            <person name="Ho P.T."/>
            <person name="Jun S."/>
            <person name="Lee S.J."/>
            <person name="Kim Y."/>
            <person name="Won Y.J."/>
        </authorList>
    </citation>
    <scope>NUCLEOTIDE SEQUENCE [LARGE SCALE GENOMIC DNA]</scope>
    <source>
        <strain evidence="1">Wonlab-2016</strain>
    </source>
</reference>
<protein>
    <submittedName>
        <fullName evidence="1">Uncharacterized protein</fullName>
    </submittedName>
</protein>
<evidence type="ECO:0000313" key="2">
    <source>
        <dbReference type="Proteomes" id="UP001519460"/>
    </source>
</evidence>
<proteinExistence type="predicted"/>
<comment type="caution">
    <text evidence="1">The sequence shown here is derived from an EMBL/GenBank/DDBJ whole genome shotgun (WGS) entry which is preliminary data.</text>
</comment>
<gene>
    <name evidence="1" type="ORF">BaRGS_00015310</name>
</gene>
<name>A0ABD0L270_9CAEN</name>
<accession>A0ABD0L270</accession>
<sequence>MSLASLHKGCDLTEQTRRVFFLTASKQDDTETPREHCKGPQVRIDSLYVNAVSPNWKYDGLRLCVFVANSRLVRIQVIVCGENLSPW</sequence>
<keyword evidence="2" id="KW-1185">Reference proteome</keyword>
<organism evidence="1 2">
    <name type="scientific">Batillaria attramentaria</name>
    <dbReference type="NCBI Taxonomy" id="370345"/>
    <lineage>
        <taxon>Eukaryota</taxon>
        <taxon>Metazoa</taxon>
        <taxon>Spiralia</taxon>
        <taxon>Lophotrochozoa</taxon>
        <taxon>Mollusca</taxon>
        <taxon>Gastropoda</taxon>
        <taxon>Caenogastropoda</taxon>
        <taxon>Sorbeoconcha</taxon>
        <taxon>Cerithioidea</taxon>
        <taxon>Batillariidae</taxon>
        <taxon>Batillaria</taxon>
    </lineage>
</organism>
<dbReference type="AlphaFoldDB" id="A0ABD0L270"/>